<evidence type="ECO:0000313" key="3">
    <source>
        <dbReference type="Proteomes" id="UP001597176"/>
    </source>
</evidence>
<feature type="region of interest" description="Disordered" evidence="1">
    <location>
        <begin position="65"/>
        <end position="87"/>
    </location>
</feature>
<dbReference type="Proteomes" id="UP001597176">
    <property type="component" value="Unassembled WGS sequence"/>
</dbReference>
<proteinExistence type="predicted"/>
<name>A0ABW3WTY2_9HYPH</name>
<keyword evidence="3" id="KW-1185">Reference proteome</keyword>
<gene>
    <name evidence="2" type="ORF">ACFQ4G_00605</name>
</gene>
<evidence type="ECO:0000313" key="2">
    <source>
        <dbReference type="EMBL" id="MFD1300086.1"/>
    </source>
</evidence>
<reference evidence="3" key="1">
    <citation type="journal article" date="2019" name="Int. J. Syst. Evol. Microbiol.">
        <title>The Global Catalogue of Microorganisms (GCM) 10K type strain sequencing project: providing services to taxonomists for standard genome sequencing and annotation.</title>
        <authorList>
            <consortium name="The Broad Institute Genomics Platform"/>
            <consortium name="The Broad Institute Genome Sequencing Center for Infectious Disease"/>
            <person name="Wu L."/>
            <person name="Ma J."/>
        </authorList>
    </citation>
    <scope>NUCLEOTIDE SEQUENCE [LARGE SCALE GENOMIC DNA]</scope>
    <source>
        <strain evidence="3">CCUG 56108</strain>
    </source>
</reference>
<organism evidence="2 3">
    <name type="scientific">Methylobacterium marchantiae</name>
    <dbReference type="NCBI Taxonomy" id="600331"/>
    <lineage>
        <taxon>Bacteria</taxon>
        <taxon>Pseudomonadati</taxon>
        <taxon>Pseudomonadota</taxon>
        <taxon>Alphaproteobacteria</taxon>
        <taxon>Hyphomicrobiales</taxon>
        <taxon>Methylobacteriaceae</taxon>
        <taxon>Methylobacterium</taxon>
    </lineage>
</organism>
<feature type="compositionally biased region" description="Basic residues" evidence="1">
    <location>
        <begin position="78"/>
        <end position="87"/>
    </location>
</feature>
<accession>A0ABW3WTY2</accession>
<sequence>MLNADPLVARPTLTGLQVLAAALGRIGQEAASPAEVWRKLTESYVVDLDAVASIMPRAEPEPVWLTARTGDTHDTGHSRIRRPSLRA</sequence>
<comment type="caution">
    <text evidence="2">The sequence shown here is derived from an EMBL/GenBank/DDBJ whole genome shotgun (WGS) entry which is preliminary data.</text>
</comment>
<evidence type="ECO:0000256" key="1">
    <source>
        <dbReference type="SAM" id="MobiDB-lite"/>
    </source>
</evidence>
<protein>
    <submittedName>
        <fullName evidence="2">Uncharacterized protein</fullName>
    </submittedName>
</protein>
<dbReference type="EMBL" id="JBHTND010000001">
    <property type="protein sequence ID" value="MFD1300086.1"/>
    <property type="molecule type" value="Genomic_DNA"/>
</dbReference>
<dbReference type="RefSeq" id="WP_238207789.1">
    <property type="nucleotide sequence ID" value="NZ_JBHTND010000001.1"/>
</dbReference>